<proteinExistence type="predicted"/>
<feature type="coiled-coil region" evidence="1">
    <location>
        <begin position="15"/>
        <end position="82"/>
    </location>
</feature>
<keyword evidence="4" id="KW-1185">Reference proteome</keyword>
<feature type="compositionally biased region" description="Basic and acidic residues" evidence="2">
    <location>
        <begin position="144"/>
        <end position="157"/>
    </location>
</feature>
<comment type="caution">
    <text evidence="3">The sequence shown here is derived from an EMBL/GenBank/DDBJ whole genome shotgun (WGS) entry which is preliminary data.</text>
</comment>
<sequence>MFKCFSKSQSKATVIQELKGTLEFHNLKYRALIKEKDELIQEQERTIVSLQEKVNSTDRQTKESLLKERDELRQTSLSLQKQLSDETCENERHLQELRRKDAQIYILDGDKNEQEQLTMENITVLQESKLQSDENERLRTEVDEIGRELQEKESKSSDDEEENEEELTEEPAEKHISKDKHTTKTERLVEKLRAQQNLKQKLKKELEQRTNLVRSLVQTIRKTKTDIKSSMRSAAHDEDRQKLKCVYENLSESFKDMTEELRVSKLKKAAEKKKRDEQRVRNNKTKRSPHEQLVEKFREEKETWKYWKTSCLEDRDPRILWSDP</sequence>
<dbReference type="EMBL" id="JBBPFD010000201">
    <property type="protein sequence ID" value="KAK7879784.1"/>
    <property type="molecule type" value="Genomic_DNA"/>
</dbReference>
<protein>
    <submittedName>
        <fullName evidence="3">Uncharacterized protein</fullName>
    </submittedName>
</protein>
<dbReference type="AlphaFoldDB" id="A0AAW0MMP1"/>
<evidence type="ECO:0000256" key="2">
    <source>
        <dbReference type="SAM" id="MobiDB-lite"/>
    </source>
</evidence>
<feature type="region of interest" description="Disordered" evidence="2">
    <location>
        <begin position="265"/>
        <end position="294"/>
    </location>
</feature>
<gene>
    <name evidence="3" type="ORF">WMY93_033548</name>
</gene>
<feature type="compositionally biased region" description="Acidic residues" evidence="2">
    <location>
        <begin position="158"/>
        <end position="170"/>
    </location>
</feature>
<evidence type="ECO:0000256" key="1">
    <source>
        <dbReference type="SAM" id="Coils"/>
    </source>
</evidence>
<keyword evidence="1" id="KW-0175">Coiled coil</keyword>
<feature type="compositionally biased region" description="Basic and acidic residues" evidence="2">
    <location>
        <begin position="171"/>
        <end position="184"/>
    </location>
</feature>
<reference evidence="4" key="1">
    <citation type="submission" date="2024-04" db="EMBL/GenBank/DDBJ databases">
        <title>Salinicola lusitanus LLJ914,a marine bacterium isolated from the Okinawa Trough.</title>
        <authorList>
            <person name="Li J."/>
        </authorList>
    </citation>
    <scope>NUCLEOTIDE SEQUENCE [LARGE SCALE GENOMIC DNA]</scope>
</reference>
<name>A0AAW0MMP1_9GOBI</name>
<accession>A0AAW0MMP1</accession>
<feature type="region of interest" description="Disordered" evidence="2">
    <location>
        <begin position="144"/>
        <end position="184"/>
    </location>
</feature>
<evidence type="ECO:0000313" key="4">
    <source>
        <dbReference type="Proteomes" id="UP001460270"/>
    </source>
</evidence>
<dbReference type="Proteomes" id="UP001460270">
    <property type="component" value="Unassembled WGS sequence"/>
</dbReference>
<evidence type="ECO:0000313" key="3">
    <source>
        <dbReference type="EMBL" id="KAK7879784.1"/>
    </source>
</evidence>
<organism evidence="3 4">
    <name type="scientific">Mugilogobius chulae</name>
    <name type="common">yellowstripe goby</name>
    <dbReference type="NCBI Taxonomy" id="88201"/>
    <lineage>
        <taxon>Eukaryota</taxon>
        <taxon>Metazoa</taxon>
        <taxon>Chordata</taxon>
        <taxon>Craniata</taxon>
        <taxon>Vertebrata</taxon>
        <taxon>Euteleostomi</taxon>
        <taxon>Actinopterygii</taxon>
        <taxon>Neopterygii</taxon>
        <taxon>Teleostei</taxon>
        <taxon>Neoteleostei</taxon>
        <taxon>Acanthomorphata</taxon>
        <taxon>Gobiaria</taxon>
        <taxon>Gobiiformes</taxon>
        <taxon>Gobioidei</taxon>
        <taxon>Gobiidae</taxon>
        <taxon>Gobionellinae</taxon>
        <taxon>Mugilogobius</taxon>
    </lineage>
</organism>